<gene>
    <name evidence="1" type="ORF">BDV98DRAFT_313217</name>
</gene>
<protein>
    <submittedName>
        <fullName evidence="1">Uncharacterized protein</fullName>
    </submittedName>
</protein>
<reference evidence="1 2" key="1">
    <citation type="journal article" date="2019" name="Nat. Ecol. Evol.">
        <title>Megaphylogeny resolves global patterns of mushroom evolution.</title>
        <authorList>
            <person name="Varga T."/>
            <person name="Krizsan K."/>
            <person name="Foldi C."/>
            <person name="Dima B."/>
            <person name="Sanchez-Garcia M."/>
            <person name="Sanchez-Ramirez S."/>
            <person name="Szollosi G.J."/>
            <person name="Szarkandi J.G."/>
            <person name="Papp V."/>
            <person name="Albert L."/>
            <person name="Andreopoulos W."/>
            <person name="Angelini C."/>
            <person name="Antonin V."/>
            <person name="Barry K.W."/>
            <person name="Bougher N.L."/>
            <person name="Buchanan P."/>
            <person name="Buyck B."/>
            <person name="Bense V."/>
            <person name="Catcheside P."/>
            <person name="Chovatia M."/>
            <person name="Cooper J."/>
            <person name="Damon W."/>
            <person name="Desjardin D."/>
            <person name="Finy P."/>
            <person name="Geml J."/>
            <person name="Haridas S."/>
            <person name="Hughes K."/>
            <person name="Justo A."/>
            <person name="Karasinski D."/>
            <person name="Kautmanova I."/>
            <person name="Kiss B."/>
            <person name="Kocsube S."/>
            <person name="Kotiranta H."/>
            <person name="LaButti K.M."/>
            <person name="Lechner B.E."/>
            <person name="Liimatainen K."/>
            <person name="Lipzen A."/>
            <person name="Lukacs Z."/>
            <person name="Mihaltcheva S."/>
            <person name="Morgado L.N."/>
            <person name="Niskanen T."/>
            <person name="Noordeloos M.E."/>
            <person name="Ohm R.A."/>
            <person name="Ortiz-Santana B."/>
            <person name="Ovrebo C."/>
            <person name="Racz N."/>
            <person name="Riley R."/>
            <person name="Savchenko A."/>
            <person name="Shiryaev A."/>
            <person name="Soop K."/>
            <person name="Spirin V."/>
            <person name="Szebenyi C."/>
            <person name="Tomsovsky M."/>
            <person name="Tulloss R.E."/>
            <person name="Uehling J."/>
            <person name="Grigoriev I.V."/>
            <person name="Vagvolgyi C."/>
            <person name="Papp T."/>
            <person name="Martin F.M."/>
            <person name="Miettinen O."/>
            <person name="Hibbett D.S."/>
            <person name="Nagy L.G."/>
        </authorList>
    </citation>
    <scope>NUCLEOTIDE SEQUENCE [LARGE SCALE GENOMIC DNA]</scope>
    <source>
        <strain evidence="1 2">CBS 309.79</strain>
    </source>
</reference>
<evidence type="ECO:0000313" key="1">
    <source>
        <dbReference type="EMBL" id="TFL04311.1"/>
    </source>
</evidence>
<accession>A0A5C3QUY7</accession>
<organism evidence="1 2">
    <name type="scientific">Pterulicium gracile</name>
    <dbReference type="NCBI Taxonomy" id="1884261"/>
    <lineage>
        <taxon>Eukaryota</taxon>
        <taxon>Fungi</taxon>
        <taxon>Dikarya</taxon>
        <taxon>Basidiomycota</taxon>
        <taxon>Agaricomycotina</taxon>
        <taxon>Agaricomycetes</taxon>
        <taxon>Agaricomycetidae</taxon>
        <taxon>Agaricales</taxon>
        <taxon>Pleurotineae</taxon>
        <taxon>Pterulaceae</taxon>
        <taxon>Pterulicium</taxon>
    </lineage>
</organism>
<dbReference type="Proteomes" id="UP000305067">
    <property type="component" value="Unassembled WGS sequence"/>
</dbReference>
<keyword evidence="2" id="KW-1185">Reference proteome</keyword>
<evidence type="ECO:0000313" key="2">
    <source>
        <dbReference type="Proteomes" id="UP000305067"/>
    </source>
</evidence>
<dbReference type="AlphaFoldDB" id="A0A5C3QUY7"/>
<dbReference type="EMBL" id="ML178818">
    <property type="protein sequence ID" value="TFL04311.1"/>
    <property type="molecule type" value="Genomic_DNA"/>
</dbReference>
<sequence length="254" mass="29303">MVDKERLAEMVEEETFTNTSQTCASAANFSRPHLCASALCNSLPMLLFPATGDEASYRKLCASRPHFVNIVVEWVFCWHDLDEVGSLEQPMSTCTCFMHVQWGSEADKKLLQGLHTGVMFEELPHSFTSNRIIGSIANELFKFLASPFIQSFDDRKLLRMSERKDAKNRGDRTLASYLHRRPGQMIQACSAWYIRYNAGDVLMFMEQFARRLPRIFQPELKKHWSQCFITVVTFMSKHSDLAARYKTYPISAYR</sequence>
<proteinExistence type="predicted"/>
<name>A0A5C3QUY7_9AGAR</name>